<dbReference type="RefSeq" id="WP_006078158.1">
    <property type="nucleotide sequence ID" value="NZ_AOMD01000025.1"/>
</dbReference>
<dbReference type="AlphaFoldDB" id="M0MEF7"/>
<name>M0MEF7_9EURY</name>
<feature type="transmembrane region" description="Helical" evidence="1">
    <location>
        <begin position="92"/>
        <end position="112"/>
    </location>
</feature>
<feature type="transmembrane region" description="Helical" evidence="1">
    <location>
        <begin position="160"/>
        <end position="181"/>
    </location>
</feature>
<proteinExistence type="predicted"/>
<keyword evidence="1" id="KW-1133">Transmembrane helix</keyword>
<gene>
    <name evidence="2" type="ORF">C449_11493</name>
</gene>
<keyword evidence="3" id="KW-1185">Reference proteome</keyword>
<feature type="transmembrane region" description="Helical" evidence="1">
    <location>
        <begin position="67"/>
        <end position="86"/>
    </location>
</feature>
<feature type="transmembrane region" description="Helical" evidence="1">
    <location>
        <begin position="20"/>
        <end position="36"/>
    </location>
</feature>
<dbReference type="Proteomes" id="UP000011669">
    <property type="component" value="Unassembled WGS sequence"/>
</dbReference>
<keyword evidence="1" id="KW-0812">Transmembrane</keyword>
<accession>M0MEF7</accession>
<comment type="caution">
    <text evidence="2">The sequence shown here is derived from an EMBL/GenBank/DDBJ whole genome shotgun (WGS) entry which is preliminary data.</text>
</comment>
<dbReference type="PATRIC" id="fig|1227455.4.peg.2357"/>
<feature type="transmembrane region" description="Helical" evidence="1">
    <location>
        <begin position="42"/>
        <end position="60"/>
    </location>
</feature>
<reference evidence="2 3" key="1">
    <citation type="journal article" date="2014" name="PLoS Genet.">
        <title>Phylogenetically driven sequencing of extremely halophilic archaea reveals strategies for static and dynamic osmo-response.</title>
        <authorList>
            <person name="Becker E.A."/>
            <person name="Seitzer P.M."/>
            <person name="Tritt A."/>
            <person name="Larsen D."/>
            <person name="Krusor M."/>
            <person name="Yao A.I."/>
            <person name="Wu D."/>
            <person name="Madern D."/>
            <person name="Eisen J.A."/>
            <person name="Darling A.E."/>
            <person name="Facciotti M.T."/>
        </authorList>
    </citation>
    <scope>NUCLEOTIDE SEQUENCE [LARGE SCALE GENOMIC DNA]</scope>
    <source>
        <strain evidence="2 3">DSM 5350</strain>
    </source>
</reference>
<dbReference type="STRING" id="1227455.C449_11493"/>
<dbReference type="InParanoid" id="M0MEF7"/>
<evidence type="ECO:0000313" key="2">
    <source>
        <dbReference type="EMBL" id="EMA44147.1"/>
    </source>
</evidence>
<evidence type="ECO:0000256" key="1">
    <source>
        <dbReference type="SAM" id="Phobius"/>
    </source>
</evidence>
<dbReference type="OrthoDB" id="342532at2157"/>
<sequence>MSRADIGRIVESERLNARLGWVLIAFVAVVAAANLFEGDLLGAGFAASVVALVSFPSIAFGSPRAMLPWEVLAVVALPMIGRTIAPPVVAEVATYLGVAAIALVIAVELHLFTTVEMSYRFAVVFVVITTIATAGIWAVARWVSDLTLGTGFLVSEDALMWEFVASTVAGIGAGIVFEWYVRRRLDPARFAGGVE</sequence>
<feature type="transmembrane region" description="Helical" evidence="1">
    <location>
        <begin position="119"/>
        <end position="140"/>
    </location>
</feature>
<keyword evidence="1" id="KW-0472">Membrane</keyword>
<protein>
    <submittedName>
        <fullName evidence="2">Uncharacterized protein</fullName>
    </submittedName>
</protein>
<organism evidence="2 3">
    <name type="scientific">Halococcus saccharolyticus DSM 5350</name>
    <dbReference type="NCBI Taxonomy" id="1227455"/>
    <lineage>
        <taxon>Archaea</taxon>
        <taxon>Methanobacteriati</taxon>
        <taxon>Methanobacteriota</taxon>
        <taxon>Stenosarchaea group</taxon>
        <taxon>Halobacteria</taxon>
        <taxon>Halobacteriales</taxon>
        <taxon>Halococcaceae</taxon>
        <taxon>Halococcus</taxon>
    </lineage>
</organism>
<dbReference type="EMBL" id="AOMD01000025">
    <property type="protein sequence ID" value="EMA44147.1"/>
    <property type="molecule type" value="Genomic_DNA"/>
</dbReference>
<evidence type="ECO:0000313" key="3">
    <source>
        <dbReference type="Proteomes" id="UP000011669"/>
    </source>
</evidence>